<dbReference type="PROSITE" id="PS51257">
    <property type="entry name" value="PROKAR_LIPOPROTEIN"/>
    <property type="match status" value="1"/>
</dbReference>
<feature type="region of interest" description="Disordered" evidence="1">
    <location>
        <begin position="484"/>
        <end position="510"/>
    </location>
</feature>
<dbReference type="AlphaFoldDB" id="A0A1G7XLS4"/>
<organism evidence="4 5">
    <name type="scientific">Prevotella communis</name>
    <dbReference type="NCBI Taxonomy" id="2913614"/>
    <lineage>
        <taxon>Bacteria</taxon>
        <taxon>Pseudomonadati</taxon>
        <taxon>Bacteroidota</taxon>
        <taxon>Bacteroidia</taxon>
        <taxon>Bacteroidales</taxon>
        <taxon>Prevotellaceae</taxon>
        <taxon>Prevotella</taxon>
    </lineage>
</organism>
<feature type="chain" id="PRO_5011637945" evidence="2">
    <location>
        <begin position="25"/>
        <end position="715"/>
    </location>
</feature>
<reference evidence="5" key="1">
    <citation type="submission" date="2016-10" db="EMBL/GenBank/DDBJ databases">
        <authorList>
            <person name="Varghese N."/>
            <person name="Submissions S."/>
        </authorList>
    </citation>
    <scope>NUCLEOTIDE SEQUENCE [LARGE SCALE GENOMIC DNA]</scope>
    <source>
        <strain evidence="5">BP1-148</strain>
    </source>
</reference>
<feature type="signal peptide" evidence="2">
    <location>
        <begin position="1"/>
        <end position="24"/>
    </location>
</feature>
<dbReference type="InterPro" id="IPR036378">
    <property type="entry name" value="FAS1_dom_sf"/>
</dbReference>
<feature type="domain" description="FAS1" evidence="3">
    <location>
        <begin position="40"/>
        <end position="190"/>
    </location>
</feature>
<evidence type="ECO:0000256" key="2">
    <source>
        <dbReference type="SAM" id="SignalP"/>
    </source>
</evidence>
<evidence type="ECO:0000256" key="1">
    <source>
        <dbReference type="SAM" id="MobiDB-lite"/>
    </source>
</evidence>
<dbReference type="EMBL" id="FNCQ01000011">
    <property type="protein sequence ID" value="SDG85127.1"/>
    <property type="molecule type" value="Genomic_DNA"/>
</dbReference>
<name>A0A1G7XLS4_9BACT</name>
<feature type="compositionally biased region" description="Acidic residues" evidence="1">
    <location>
        <begin position="491"/>
        <end position="500"/>
    </location>
</feature>
<proteinExistence type="predicted"/>
<keyword evidence="5" id="KW-1185">Reference proteome</keyword>
<dbReference type="Gene3D" id="2.30.180.10">
    <property type="entry name" value="FAS1 domain"/>
    <property type="match status" value="1"/>
</dbReference>
<accession>A0A1G7XLS4</accession>
<dbReference type="SUPFAM" id="SSF82153">
    <property type="entry name" value="FAS1 domain"/>
    <property type="match status" value="1"/>
</dbReference>
<keyword evidence="2" id="KW-0732">Signal</keyword>
<dbReference type="InterPro" id="IPR000782">
    <property type="entry name" value="FAS1_domain"/>
</dbReference>
<dbReference type="PROSITE" id="PS50213">
    <property type="entry name" value="FAS1"/>
    <property type="match status" value="1"/>
</dbReference>
<dbReference type="RefSeq" id="WP_255399874.1">
    <property type="nucleotide sequence ID" value="NZ_FNCQ01000011.1"/>
</dbReference>
<protein>
    <submittedName>
        <fullName evidence="4">Fasciclin domain-containing protein</fullName>
    </submittedName>
</protein>
<dbReference type="Proteomes" id="UP000198779">
    <property type="component" value="Unassembled WGS sequence"/>
</dbReference>
<evidence type="ECO:0000313" key="5">
    <source>
        <dbReference type="Proteomes" id="UP000198779"/>
    </source>
</evidence>
<dbReference type="STRING" id="645274.SAMN04487901_1115"/>
<dbReference type="Pfam" id="PF02469">
    <property type="entry name" value="Fasciclin"/>
    <property type="match status" value="1"/>
</dbReference>
<evidence type="ECO:0000259" key="3">
    <source>
        <dbReference type="PROSITE" id="PS50213"/>
    </source>
</evidence>
<gene>
    <name evidence="4" type="ORF">SAMN04487901_1115</name>
</gene>
<sequence>MNINKNIKVALMALAAFMATGSMTSCSDEPDSQYFYTFTGEMLSDYISNREQYSEFKYIVEKADLMDLLSTYGRYTCFLPDNKAVDEYLQSKGIPCVDSLSVADCDTIARTHLVQNMYSTFEMVLDFLPTYNLQGRYLATKPIVDENGNAVIQIEGNAHIIFSDTLPDGQIIHQNDSVENGIVQPVNKVIEKSNCYIADILRDNKNIKLFYEALVATGVRNEIELIEDVTYSKNQPKYKYRSHTHSEVGWVPEKKKYGFTAFVEPDSVYRAKFEEYGVDTSKGDLYALYDLACKLYDPVYGSGDDLHRDDLKEGWKFENLTDSINPLKRFIRYHIMNRYVPGTNKLTSMEIPEHGKYPFGFDATLVNPTEWYYTLLPHTMLKVSMLTMNKDEQGRDCRGDDRDKVKGFFLNRRYGETSDYQFRGAYIIKDVEDEYENDALNGHYFYVDDLVAFTTDVRDKVQNMRIRMDFSTVFPEVMTNDMRDEGNYLGDDPDNTPDESNEPKNGKNRYFPDGYLDGVTVNNDGHLVLRRPHLYYWSWQGDEWNLFGDYDMTFRIPPVPFSGEWQFRLGFCSIPTRGVMQVYFDGKPQGIPLDMTKDLNTDMYLGDRYKNYDAYMKMTDEEKAEYQKVLKNLGAYDDGRSQLIGQKDHPLGNASGMYRRILCQTDVDCTKDHYIRFRVASDGKGNNNEFMFDFFEMVPKSVYAVDGEGAMEDDL</sequence>
<evidence type="ECO:0000313" key="4">
    <source>
        <dbReference type="EMBL" id="SDG85127.1"/>
    </source>
</evidence>